<evidence type="ECO:0000313" key="3">
    <source>
        <dbReference type="Proteomes" id="UP001597391"/>
    </source>
</evidence>
<keyword evidence="1" id="KW-0812">Transmembrane</keyword>
<accession>A0ABW5XIL9</accession>
<dbReference type="Proteomes" id="UP001597391">
    <property type="component" value="Unassembled WGS sequence"/>
</dbReference>
<dbReference type="RefSeq" id="WP_377467170.1">
    <property type="nucleotide sequence ID" value="NZ_JBHUOP010000004.1"/>
</dbReference>
<comment type="caution">
    <text evidence="2">The sequence shown here is derived from an EMBL/GenBank/DDBJ whole genome shotgun (WGS) entry which is preliminary data.</text>
</comment>
<reference evidence="3" key="1">
    <citation type="journal article" date="2019" name="Int. J. Syst. Evol. Microbiol.">
        <title>The Global Catalogue of Microorganisms (GCM) 10K type strain sequencing project: providing services to taxonomists for standard genome sequencing and annotation.</title>
        <authorList>
            <consortium name="The Broad Institute Genomics Platform"/>
            <consortium name="The Broad Institute Genome Sequencing Center for Infectious Disease"/>
            <person name="Wu L."/>
            <person name="Ma J."/>
        </authorList>
    </citation>
    <scope>NUCLEOTIDE SEQUENCE [LARGE SCALE GENOMIC DNA]</scope>
    <source>
        <strain evidence="3">KCTC 33576</strain>
    </source>
</reference>
<keyword evidence="1" id="KW-0472">Membrane</keyword>
<protein>
    <submittedName>
        <fullName evidence="2">Uncharacterized protein</fullName>
    </submittedName>
</protein>
<keyword evidence="1" id="KW-1133">Transmembrane helix</keyword>
<feature type="transmembrane region" description="Helical" evidence="1">
    <location>
        <begin position="24"/>
        <end position="42"/>
    </location>
</feature>
<evidence type="ECO:0000313" key="2">
    <source>
        <dbReference type="EMBL" id="MFD2841244.1"/>
    </source>
</evidence>
<sequence>MSIPPSGYNPYTAGNDSPRRKSTFILWGISTLIACICMAAIYHNNRAQPCEALNEHPDVSAEVSYSFLPPFVECVVQGPDIPTDQA</sequence>
<proteinExistence type="predicted"/>
<gene>
    <name evidence="2" type="ORF">ACFSYH_11785</name>
</gene>
<keyword evidence="3" id="KW-1185">Reference proteome</keyword>
<evidence type="ECO:0000256" key="1">
    <source>
        <dbReference type="SAM" id="Phobius"/>
    </source>
</evidence>
<name>A0ABW5XIL9_9MICO</name>
<dbReference type="EMBL" id="JBHUOP010000004">
    <property type="protein sequence ID" value="MFD2841244.1"/>
    <property type="molecule type" value="Genomic_DNA"/>
</dbReference>
<organism evidence="2 3">
    <name type="scientific">Populibacterium corticicola</name>
    <dbReference type="NCBI Taxonomy" id="1812826"/>
    <lineage>
        <taxon>Bacteria</taxon>
        <taxon>Bacillati</taxon>
        <taxon>Actinomycetota</taxon>
        <taxon>Actinomycetes</taxon>
        <taxon>Micrococcales</taxon>
        <taxon>Jonesiaceae</taxon>
        <taxon>Populibacterium</taxon>
    </lineage>
</organism>